<proteinExistence type="predicted"/>
<protein>
    <submittedName>
        <fullName evidence="1">Uncharacterized protein</fullName>
    </submittedName>
</protein>
<evidence type="ECO:0000313" key="1">
    <source>
        <dbReference type="EMBL" id="KAK4416171.1"/>
    </source>
</evidence>
<organism evidence="1 2">
    <name type="scientific">Sesamum alatum</name>
    <dbReference type="NCBI Taxonomy" id="300844"/>
    <lineage>
        <taxon>Eukaryota</taxon>
        <taxon>Viridiplantae</taxon>
        <taxon>Streptophyta</taxon>
        <taxon>Embryophyta</taxon>
        <taxon>Tracheophyta</taxon>
        <taxon>Spermatophyta</taxon>
        <taxon>Magnoliopsida</taxon>
        <taxon>eudicotyledons</taxon>
        <taxon>Gunneridae</taxon>
        <taxon>Pentapetalae</taxon>
        <taxon>asterids</taxon>
        <taxon>lamiids</taxon>
        <taxon>Lamiales</taxon>
        <taxon>Pedaliaceae</taxon>
        <taxon>Sesamum</taxon>
    </lineage>
</organism>
<accession>A0AAE1XQM4</accession>
<dbReference type="AlphaFoldDB" id="A0AAE1XQM4"/>
<sequence>MKASLTLREDPKNPIVKAKIPLTIFGVPFSSGVVAGDYEELCISFSTAFRSGPLLKFSYRPNDLCRPFGVTLRTGIGQFGSPAESPISISAEFSFIGSNCRPSFLLQFKPRAGDFSVRNFVESPQLNLSSESLEVQNVVVSEEKLTCNQLFSPGVSMKFPPPVATAQGGGGGSRAVLLSQELPYLAFRKIAIEHVGGDKAGKEKKRHSRGKEGDVAGARLGLKPELNLLKSENQLMKKERMERLEIETDF</sequence>
<dbReference type="PANTHER" id="PTHR34285">
    <property type="entry name" value="OS08G0510800 PROTEIN"/>
    <property type="match status" value="1"/>
</dbReference>
<evidence type="ECO:0000313" key="2">
    <source>
        <dbReference type="Proteomes" id="UP001293254"/>
    </source>
</evidence>
<gene>
    <name evidence="1" type="ORF">Salat_2724500</name>
</gene>
<reference evidence="1" key="1">
    <citation type="submission" date="2020-06" db="EMBL/GenBank/DDBJ databases">
        <authorList>
            <person name="Li T."/>
            <person name="Hu X."/>
            <person name="Zhang T."/>
            <person name="Song X."/>
            <person name="Zhang H."/>
            <person name="Dai N."/>
            <person name="Sheng W."/>
            <person name="Hou X."/>
            <person name="Wei L."/>
        </authorList>
    </citation>
    <scope>NUCLEOTIDE SEQUENCE</scope>
    <source>
        <strain evidence="1">3651</strain>
        <tissue evidence="1">Leaf</tissue>
    </source>
</reference>
<keyword evidence="2" id="KW-1185">Reference proteome</keyword>
<name>A0AAE1XQM4_9LAMI</name>
<dbReference type="Proteomes" id="UP001293254">
    <property type="component" value="Unassembled WGS sequence"/>
</dbReference>
<dbReference type="PANTHER" id="PTHR34285:SF10">
    <property type="match status" value="1"/>
</dbReference>
<reference evidence="1" key="2">
    <citation type="journal article" date="2024" name="Plant">
        <title>Genomic evolution and insights into agronomic trait innovations of Sesamum species.</title>
        <authorList>
            <person name="Miao H."/>
            <person name="Wang L."/>
            <person name="Qu L."/>
            <person name="Liu H."/>
            <person name="Sun Y."/>
            <person name="Le M."/>
            <person name="Wang Q."/>
            <person name="Wei S."/>
            <person name="Zheng Y."/>
            <person name="Lin W."/>
            <person name="Duan Y."/>
            <person name="Cao H."/>
            <person name="Xiong S."/>
            <person name="Wang X."/>
            <person name="Wei L."/>
            <person name="Li C."/>
            <person name="Ma Q."/>
            <person name="Ju M."/>
            <person name="Zhao R."/>
            <person name="Li G."/>
            <person name="Mu C."/>
            <person name="Tian Q."/>
            <person name="Mei H."/>
            <person name="Zhang T."/>
            <person name="Gao T."/>
            <person name="Zhang H."/>
        </authorList>
    </citation>
    <scope>NUCLEOTIDE SEQUENCE</scope>
    <source>
        <strain evidence="1">3651</strain>
    </source>
</reference>
<dbReference type="EMBL" id="JACGWO010000011">
    <property type="protein sequence ID" value="KAK4416171.1"/>
    <property type="molecule type" value="Genomic_DNA"/>
</dbReference>
<comment type="caution">
    <text evidence="1">The sequence shown here is derived from an EMBL/GenBank/DDBJ whole genome shotgun (WGS) entry which is preliminary data.</text>
</comment>